<comment type="caution">
    <text evidence="1">The sequence shown here is derived from an EMBL/GenBank/DDBJ whole genome shotgun (WGS) entry which is preliminary data.</text>
</comment>
<organism evidence="1 2">
    <name type="scientific">[Candida] jaroonii</name>
    <dbReference type="NCBI Taxonomy" id="467808"/>
    <lineage>
        <taxon>Eukaryota</taxon>
        <taxon>Fungi</taxon>
        <taxon>Dikarya</taxon>
        <taxon>Ascomycota</taxon>
        <taxon>Saccharomycotina</taxon>
        <taxon>Pichiomycetes</taxon>
        <taxon>Debaryomycetaceae</taxon>
        <taxon>Yamadazyma</taxon>
    </lineage>
</organism>
<protein>
    <submittedName>
        <fullName evidence="1">Diacylglycerol pyrophosphate phosphatase 1</fullName>
    </submittedName>
</protein>
<evidence type="ECO:0000313" key="1">
    <source>
        <dbReference type="EMBL" id="CAH6723412.1"/>
    </source>
</evidence>
<evidence type="ECO:0000313" key="2">
    <source>
        <dbReference type="Proteomes" id="UP001152531"/>
    </source>
</evidence>
<accession>A0ACA9YFI3</accession>
<proteinExistence type="predicted"/>
<name>A0ACA9YFI3_9ASCO</name>
<keyword evidence="2" id="KW-1185">Reference proteome</keyword>
<gene>
    <name evidence="1" type="ORF">CLIB1444_15S00716</name>
</gene>
<dbReference type="EMBL" id="CALSDN010000015">
    <property type="protein sequence ID" value="CAH6723412.1"/>
    <property type="molecule type" value="Genomic_DNA"/>
</dbReference>
<dbReference type="Proteomes" id="UP001152531">
    <property type="component" value="Unassembled WGS sequence"/>
</dbReference>
<sequence length="305" mass="35026">MESIKSNIYSVINYFHKDDRYNRITFGLDRNIYMKNLIRWRYADVLLLGVLFVIFLFTNWIPPFQRQFYINDLTISHPFAEVERVSNAALFFYSTWVPTITIAAIGLIFTKPENKIYVTFISLLGLFISVFTTSVVTDILKNFIGRHRPDFLARCLPKPDAPTDILVYAKDVCTTDNIDRLMDGFRTTPSGHSSISFAGLGYLSLWLSGQLIVKHYQSGAWRSIVCMIPAFGAALIALSRTEDYRHHFIDVIIGSVIGMNIAVWSYFRYFPSLKVAKSFEPKIILAEEESPDFAYENIDTTQEEV</sequence>
<reference evidence="1" key="1">
    <citation type="submission" date="2022-06" db="EMBL/GenBank/DDBJ databases">
        <authorList>
            <person name="Legras J.-L."/>
            <person name="Devillers H."/>
            <person name="Grondin C."/>
        </authorList>
    </citation>
    <scope>NUCLEOTIDE SEQUENCE</scope>
    <source>
        <strain evidence="1">CLIB 1444</strain>
    </source>
</reference>